<dbReference type="EMBL" id="JBEAFC010000004">
    <property type="protein sequence ID" value="KAL1557705.1"/>
    <property type="molecule type" value="Genomic_DNA"/>
</dbReference>
<dbReference type="Proteomes" id="UP001567538">
    <property type="component" value="Unassembled WGS sequence"/>
</dbReference>
<dbReference type="AlphaFoldDB" id="A0ABD1HNV5"/>
<accession>A0ABD1HNV5</accession>
<name>A0ABD1HNV5_SALDI</name>
<evidence type="ECO:0000313" key="3">
    <source>
        <dbReference type="Proteomes" id="UP001567538"/>
    </source>
</evidence>
<feature type="region of interest" description="Disordered" evidence="1">
    <location>
        <begin position="35"/>
        <end position="58"/>
    </location>
</feature>
<reference evidence="2 3" key="1">
    <citation type="submission" date="2024-06" db="EMBL/GenBank/DDBJ databases">
        <title>A chromosome level genome sequence of Diviner's sage (Salvia divinorum).</title>
        <authorList>
            <person name="Ford S.A."/>
            <person name="Ro D.-K."/>
            <person name="Ness R.W."/>
            <person name="Phillips M.A."/>
        </authorList>
    </citation>
    <scope>NUCLEOTIDE SEQUENCE [LARGE SCALE GENOMIC DNA]</scope>
    <source>
        <strain evidence="2">SAF-2024a</strain>
        <tissue evidence="2">Leaf</tissue>
    </source>
</reference>
<dbReference type="PANTHER" id="PTHR33641:SF16">
    <property type="entry name" value="AVR9_CF-9 RAPIDLY ELICITED PROTEIN"/>
    <property type="match status" value="1"/>
</dbReference>
<proteinExistence type="predicted"/>
<dbReference type="PANTHER" id="PTHR33641">
    <property type="entry name" value="OS06G0133500 PROTEIN"/>
    <property type="match status" value="1"/>
</dbReference>
<evidence type="ECO:0000313" key="2">
    <source>
        <dbReference type="EMBL" id="KAL1557705.1"/>
    </source>
</evidence>
<gene>
    <name evidence="2" type="ORF">AAHA92_08255</name>
</gene>
<keyword evidence="3" id="KW-1185">Reference proteome</keyword>
<sequence length="79" mass="8521">MPMSMFSSFDALCGEKLGFSWSSRSPAAAAAKIDDLKKTKGDEGANPSSTAAKDRRTTRAPRFAVELDGINCFETIVPY</sequence>
<protein>
    <submittedName>
        <fullName evidence="2">Uncharacterized protein</fullName>
    </submittedName>
</protein>
<organism evidence="2 3">
    <name type="scientific">Salvia divinorum</name>
    <name type="common">Maria pastora</name>
    <name type="synonym">Diviner's sage</name>
    <dbReference type="NCBI Taxonomy" id="28513"/>
    <lineage>
        <taxon>Eukaryota</taxon>
        <taxon>Viridiplantae</taxon>
        <taxon>Streptophyta</taxon>
        <taxon>Embryophyta</taxon>
        <taxon>Tracheophyta</taxon>
        <taxon>Spermatophyta</taxon>
        <taxon>Magnoliopsida</taxon>
        <taxon>eudicotyledons</taxon>
        <taxon>Gunneridae</taxon>
        <taxon>Pentapetalae</taxon>
        <taxon>asterids</taxon>
        <taxon>lamiids</taxon>
        <taxon>Lamiales</taxon>
        <taxon>Lamiaceae</taxon>
        <taxon>Nepetoideae</taxon>
        <taxon>Mentheae</taxon>
        <taxon>Salviinae</taxon>
        <taxon>Salvia</taxon>
        <taxon>Salvia subgen. Calosphace</taxon>
    </lineage>
</organism>
<comment type="caution">
    <text evidence="2">The sequence shown here is derived from an EMBL/GenBank/DDBJ whole genome shotgun (WGS) entry which is preliminary data.</text>
</comment>
<evidence type="ECO:0000256" key="1">
    <source>
        <dbReference type="SAM" id="MobiDB-lite"/>
    </source>
</evidence>